<protein>
    <submittedName>
        <fullName evidence="2">Citrate synthase methylcitrate synthase</fullName>
    </submittedName>
</protein>
<accession>A0A2P6VIW1</accession>
<evidence type="ECO:0000256" key="1">
    <source>
        <dbReference type="SAM" id="MobiDB-lite"/>
    </source>
</evidence>
<feature type="compositionally biased region" description="Low complexity" evidence="1">
    <location>
        <begin position="150"/>
        <end position="167"/>
    </location>
</feature>
<name>A0A2P6VIW1_9CHLO</name>
<feature type="region of interest" description="Disordered" evidence="1">
    <location>
        <begin position="124"/>
        <end position="167"/>
    </location>
</feature>
<gene>
    <name evidence="2" type="ORF">C2E20_2600</name>
</gene>
<proteinExistence type="predicted"/>
<keyword evidence="3" id="KW-1185">Reference proteome</keyword>
<evidence type="ECO:0000313" key="3">
    <source>
        <dbReference type="Proteomes" id="UP000239649"/>
    </source>
</evidence>
<dbReference type="EMBL" id="LHPF02000005">
    <property type="protein sequence ID" value="PSC74010.1"/>
    <property type="molecule type" value="Genomic_DNA"/>
</dbReference>
<organism evidence="2 3">
    <name type="scientific">Micractinium conductrix</name>
    <dbReference type="NCBI Taxonomy" id="554055"/>
    <lineage>
        <taxon>Eukaryota</taxon>
        <taxon>Viridiplantae</taxon>
        <taxon>Chlorophyta</taxon>
        <taxon>core chlorophytes</taxon>
        <taxon>Trebouxiophyceae</taxon>
        <taxon>Chlorellales</taxon>
        <taxon>Chlorellaceae</taxon>
        <taxon>Chlorella clade</taxon>
        <taxon>Micractinium</taxon>
    </lineage>
</organism>
<dbReference type="OrthoDB" id="515658at2759"/>
<evidence type="ECO:0000313" key="2">
    <source>
        <dbReference type="EMBL" id="PSC74010.1"/>
    </source>
</evidence>
<reference evidence="2 3" key="1">
    <citation type="journal article" date="2018" name="Plant J.">
        <title>Genome sequences of Chlorella sorokiniana UTEX 1602 and Micractinium conductrix SAG 241.80: implications to maltose excretion by a green alga.</title>
        <authorList>
            <person name="Arriola M.B."/>
            <person name="Velmurugan N."/>
            <person name="Zhang Y."/>
            <person name="Plunkett M.H."/>
            <person name="Hondzo H."/>
            <person name="Barney B.M."/>
        </authorList>
    </citation>
    <scope>NUCLEOTIDE SEQUENCE [LARGE SCALE GENOMIC DNA]</scope>
    <source>
        <strain evidence="2 3">SAG 241.80</strain>
    </source>
</reference>
<comment type="caution">
    <text evidence="2">The sequence shown here is derived from an EMBL/GenBank/DDBJ whole genome shotgun (WGS) entry which is preliminary data.</text>
</comment>
<sequence length="279" mass="29420">MAMKERSLSAYFKQGCRRCVCCNDLKQHAGARDGPNAYIGYWPAGLQSPTVYYALKTCQLAFQIRAVAADGPDAWRSHSAAACRQNALLVARARPQLSLRIPHTRCGVEPRDTAVFVRSFVQLPAGEPKPQPQQRAASPRGVAPSDSSFSSTCGSARSVSSSGGSLTASVTPLRLLEQPAKRSRLDAAAPQQRVGPGLPARVVCMSPQGHSAHLIAPAPQRQRRGPVVIPLPTAAGVGASARRAAAAAAAADDGGRPFLGWLQRLRGMLTPDVEAVVAC</sequence>
<dbReference type="AlphaFoldDB" id="A0A2P6VIW1"/>
<dbReference type="Proteomes" id="UP000239649">
    <property type="component" value="Unassembled WGS sequence"/>
</dbReference>